<dbReference type="PANTHER" id="PTHR24241">
    <property type="entry name" value="NEUROPEPTIDE RECEPTOR-RELATED G-PROTEIN COUPLED RECEPTOR"/>
    <property type="match status" value="1"/>
</dbReference>
<name>A0AAE1NF96_9EUCA</name>
<dbReference type="EMBL" id="JAWZYT010006499">
    <property type="protein sequence ID" value="KAK4288070.1"/>
    <property type="molecule type" value="Genomic_DNA"/>
</dbReference>
<evidence type="ECO:0000256" key="8">
    <source>
        <dbReference type="SAM" id="Phobius"/>
    </source>
</evidence>
<comment type="caution">
    <text evidence="10">The sequence shown here is derived from an EMBL/GenBank/DDBJ whole genome shotgun (WGS) entry which is preliminary data.</text>
</comment>
<reference evidence="10" key="1">
    <citation type="submission" date="2023-11" db="EMBL/GenBank/DDBJ databases">
        <title>Genome assemblies of two species of porcelain crab, Petrolisthes cinctipes and Petrolisthes manimaculis (Anomura: Porcellanidae).</title>
        <authorList>
            <person name="Angst P."/>
        </authorList>
    </citation>
    <scope>NUCLEOTIDE SEQUENCE</scope>
    <source>
        <strain evidence="10">PB745_02</strain>
        <tissue evidence="10">Gill</tissue>
    </source>
</reference>
<keyword evidence="6 8" id="KW-0472">Membrane</keyword>
<keyword evidence="5 8" id="KW-1133">Transmembrane helix</keyword>
<comment type="similarity">
    <text evidence="2">Belongs to the G-protein coupled receptor 1 family.</text>
</comment>
<evidence type="ECO:0000256" key="5">
    <source>
        <dbReference type="ARBA" id="ARBA00022989"/>
    </source>
</evidence>
<dbReference type="GO" id="GO:0042277">
    <property type="term" value="F:peptide binding"/>
    <property type="evidence" value="ECO:0007669"/>
    <property type="project" value="TreeGrafter"/>
</dbReference>
<evidence type="ECO:0000256" key="1">
    <source>
        <dbReference type="ARBA" id="ARBA00004651"/>
    </source>
</evidence>
<protein>
    <recommendedName>
        <fullName evidence="9">G-protein coupled receptors family 1 profile domain-containing protein</fullName>
    </recommendedName>
</protein>
<organism evidence="10 11">
    <name type="scientific">Petrolisthes manimaculis</name>
    <dbReference type="NCBI Taxonomy" id="1843537"/>
    <lineage>
        <taxon>Eukaryota</taxon>
        <taxon>Metazoa</taxon>
        <taxon>Ecdysozoa</taxon>
        <taxon>Arthropoda</taxon>
        <taxon>Crustacea</taxon>
        <taxon>Multicrustacea</taxon>
        <taxon>Malacostraca</taxon>
        <taxon>Eumalacostraca</taxon>
        <taxon>Eucarida</taxon>
        <taxon>Decapoda</taxon>
        <taxon>Pleocyemata</taxon>
        <taxon>Anomura</taxon>
        <taxon>Galatheoidea</taxon>
        <taxon>Porcellanidae</taxon>
        <taxon>Petrolisthes</taxon>
    </lineage>
</organism>
<evidence type="ECO:0000256" key="7">
    <source>
        <dbReference type="ARBA" id="ARBA00023170"/>
    </source>
</evidence>
<feature type="domain" description="G-protein coupled receptors family 1 profile" evidence="9">
    <location>
        <begin position="1"/>
        <end position="186"/>
    </location>
</feature>
<keyword evidence="3" id="KW-1003">Cell membrane</keyword>
<dbReference type="PANTHER" id="PTHR24241:SF76">
    <property type="entry name" value="NEUROPEPTIDE SIFAMIDE RECEPTOR"/>
    <property type="match status" value="1"/>
</dbReference>
<accession>A0AAE1NF96</accession>
<proteinExistence type="inferred from homology"/>
<dbReference type="Pfam" id="PF12352">
    <property type="entry name" value="V-SNARE_C"/>
    <property type="match status" value="1"/>
</dbReference>
<dbReference type="Pfam" id="PF00001">
    <property type="entry name" value="7tm_1"/>
    <property type="match status" value="1"/>
</dbReference>
<keyword evidence="7" id="KW-0675">Receptor</keyword>
<evidence type="ECO:0000256" key="4">
    <source>
        <dbReference type="ARBA" id="ARBA00022692"/>
    </source>
</evidence>
<dbReference type="GO" id="GO:0005886">
    <property type="term" value="C:plasma membrane"/>
    <property type="evidence" value="ECO:0007669"/>
    <property type="project" value="UniProtKB-SubCell"/>
</dbReference>
<feature type="transmembrane region" description="Helical" evidence="8">
    <location>
        <begin position="55"/>
        <end position="77"/>
    </location>
</feature>
<dbReference type="AlphaFoldDB" id="A0AAE1NF96"/>
<dbReference type="SUPFAM" id="SSF81321">
    <property type="entry name" value="Family A G protein-coupled receptor-like"/>
    <property type="match status" value="1"/>
</dbReference>
<dbReference type="GO" id="GO:0032870">
    <property type="term" value="P:cellular response to hormone stimulus"/>
    <property type="evidence" value="ECO:0007669"/>
    <property type="project" value="TreeGrafter"/>
</dbReference>
<dbReference type="Gene3D" id="1.20.1070.10">
    <property type="entry name" value="Rhodopsin 7-helix transmembrane proteins"/>
    <property type="match status" value="1"/>
</dbReference>
<dbReference type="InterPro" id="IPR000276">
    <property type="entry name" value="GPCR_Rhodpsn"/>
</dbReference>
<gene>
    <name evidence="10" type="ORF">Pmani_038888</name>
</gene>
<keyword evidence="4 8" id="KW-0812">Transmembrane</keyword>
<dbReference type="GO" id="GO:0004930">
    <property type="term" value="F:G protein-coupled receptor activity"/>
    <property type="evidence" value="ECO:0007669"/>
    <property type="project" value="InterPro"/>
</dbReference>
<evidence type="ECO:0000256" key="2">
    <source>
        <dbReference type="ARBA" id="ARBA00010663"/>
    </source>
</evidence>
<comment type="subcellular location">
    <subcellularLocation>
        <location evidence="1">Cell membrane</location>
        <topology evidence="1">Multi-pass membrane protein</topology>
    </subcellularLocation>
</comment>
<dbReference type="InterPro" id="IPR017452">
    <property type="entry name" value="GPCR_Rhodpsn_7TM"/>
</dbReference>
<dbReference type="Proteomes" id="UP001292094">
    <property type="component" value="Unassembled WGS sequence"/>
</dbReference>
<sequence>MESPQCVLFGTFMIWFASITINLGPTFLSGALAANIDEENHAPSCPLITGPLRHYVLNVLWIVTNVLVLLLTVYHLYKLYRDLSTSSIEAVRIASLVTTMLNVSHPQNQDPESRSHLQVNSYITRMEKEGVRRVKMFVVVTVCYVVFWGPLFMVTLLTPSGGDTGLGHEVTLHVAYIHAFINPALFLTLHQGLRKAITDIVCCQCCLNNSKMESLYHQTNILLQEVTSQDLVKIERANNKDDVDNAETYAVHKMDIIYQNCNRLDILINKEPPARRNNIKYKVDQLKYDLKHVQNSLAILQQRRCVREREKEEREALLSRNFTTNDDTSIFLDYELHHHDKLGESNRALDELLGAGGSILEGLKHQGSSLKSAHTRVISLAQTLDLATLRGPIEEGVNIHKSSTLITTFLSTFFSIITSPCNYFITITLQVP</sequence>
<evidence type="ECO:0000256" key="6">
    <source>
        <dbReference type="ARBA" id="ARBA00023136"/>
    </source>
</evidence>
<keyword evidence="11" id="KW-1185">Reference proteome</keyword>
<evidence type="ECO:0000313" key="10">
    <source>
        <dbReference type="EMBL" id="KAK4288070.1"/>
    </source>
</evidence>
<feature type="transmembrane region" description="Helical" evidence="8">
    <location>
        <begin position="12"/>
        <end position="35"/>
    </location>
</feature>
<feature type="transmembrane region" description="Helical" evidence="8">
    <location>
        <begin position="170"/>
        <end position="189"/>
    </location>
</feature>
<evidence type="ECO:0000313" key="11">
    <source>
        <dbReference type="Proteomes" id="UP001292094"/>
    </source>
</evidence>
<evidence type="ECO:0000259" key="9">
    <source>
        <dbReference type="PROSITE" id="PS50262"/>
    </source>
</evidence>
<evidence type="ECO:0000256" key="3">
    <source>
        <dbReference type="ARBA" id="ARBA00022475"/>
    </source>
</evidence>
<feature type="transmembrane region" description="Helical" evidence="8">
    <location>
        <begin position="136"/>
        <end position="158"/>
    </location>
</feature>
<dbReference type="PROSITE" id="PS50262">
    <property type="entry name" value="G_PROTEIN_RECEP_F1_2"/>
    <property type="match status" value="1"/>
</dbReference>